<feature type="compositionally biased region" description="Basic and acidic residues" evidence="2">
    <location>
        <begin position="961"/>
        <end position="1004"/>
    </location>
</feature>
<feature type="compositionally biased region" description="Polar residues" evidence="2">
    <location>
        <begin position="394"/>
        <end position="419"/>
    </location>
</feature>
<organism evidence="3 4">
    <name type="scientific">Sitophilus oryzae</name>
    <name type="common">Rice weevil</name>
    <name type="synonym">Curculio oryzae</name>
    <dbReference type="NCBI Taxonomy" id="7048"/>
    <lineage>
        <taxon>Eukaryota</taxon>
        <taxon>Metazoa</taxon>
        <taxon>Ecdysozoa</taxon>
        <taxon>Arthropoda</taxon>
        <taxon>Hexapoda</taxon>
        <taxon>Insecta</taxon>
        <taxon>Pterygota</taxon>
        <taxon>Neoptera</taxon>
        <taxon>Endopterygota</taxon>
        <taxon>Coleoptera</taxon>
        <taxon>Polyphaga</taxon>
        <taxon>Cucujiformia</taxon>
        <taxon>Curculionidae</taxon>
        <taxon>Dryophthorinae</taxon>
        <taxon>Sitophilus</taxon>
    </lineage>
</organism>
<keyword evidence="3" id="KW-1185">Reference proteome</keyword>
<dbReference type="OrthoDB" id="8015657at2759"/>
<sequence>MESNINYTLEEYYRKFIDLQDKLKKSEEQRFVLEKKFNDMLEVAKEEEQVHYKKLRSQYKRFLEEDRKRQERNEQIVRNLERIETRISMLSAKTERIDVLRKQYQHYLQRIAYQDMARRIDIKPFGTKRSKSFVKDEKSSLYHPEKSTQTFDIHKPLFDHTVNEKPVHRNHSNEEKIEILDKYLQSLSTEKSVDILNQPKTLKEPLLFDKYDWNKQSDYSSGYSNQAAAIAENIMDSIYSRHYYKNDQILENKKKSENTYPEIYPSSDGRFPGNLYQDYTKTLLVNDNSKVNDPEYTNGQLRNIVHSKKHDDGTSKIQNSSDISFKLVDSPCGLFENNSYKNYNREGYSEECQNNNKISIDNIKQENFSNAPVPQARINNPSNTQEIATVSTGNINQSPRVESKKYSQPSVQHNASTVKASDKEKTTLDSEKRHDFKYENHNQEQQYGNKAQFNNTISKSDIEVSNYKQNEQDLLQSDVQQNRYNATDLEVHQQAMVGQNQHNIHYHNNNHQHEDKNEALLNKNITKSDHIRSPQYNHIEEHIPVQAVERLNLTEDNKAGQNIQVRIPNNHQIEIVDKETPLHNEKHQTIDKKEISEYDFNNQKNQYDRGDKSEIVQSTAKENILQYNQHDPIQYQSDVLNEQLSQYDPGTQPVQQKHDGYTTDHSQISHIKSGQSVTYDHYYDEGQAVESQMYDQNGQSAQCVQNERIIPHDPHRQSVQYDQSQQPIPLNPNIQTNEYDQSKELIGQNDQQFSYNHGSQEIDQDVQPHRYDQSRQSFSYNNKGETVQYDQSGQAVHYDQTLQYRQENQNVEYDQTGHQIQYNENGHGIQYDHAPQYNQNTQQYDENGQPIAFQDQYQYMQSQVFYNQHGQIVEPQYDENGHMIPQYDENNQLIMIYDQNGQPINHYDQTQQQYYDYANQNLTQYGGDQYDQYQGENQNQYVENVQQGYVDGQTVNVTQPDDNKTDEIESKSINHEEQESKQLEERSDHNADETDETVEAKSNKVMEMLDTDTESSSKQNVSKVSNESDFDFS</sequence>
<feature type="region of interest" description="Disordered" evidence="2">
    <location>
        <begin position="954"/>
        <end position="1033"/>
    </location>
</feature>
<dbReference type="InParanoid" id="A0A6J2X4S1"/>
<gene>
    <name evidence="4" type="primary">LOC115874792</name>
</gene>
<protein>
    <submittedName>
        <fullName evidence="4">Myb-like protein F</fullName>
    </submittedName>
</protein>
<feature type="compositionally biased region" description="Low complexity" evidence="2">
    <location>
        <begin position="1014"/>
        <end position="1027"/>
    </location>
</feature>
<evidence type="ECO:0000256" key="2">
    <source>
        <dbReference type="SAM" id="MobiDB-lite"/>
    </source>
</evidence>
<feature type="compositionally biased region" description="Basic and acidic residues" evidence="2">
    <location>
        <begin position="580"/>
        <end position="596"/>
    </location>
</feature>
<feature type="compositionally biased region" description="Basic and acidic residues" evidence="2">
    <location>
        <begin position="420"/>
        <end position="442"/>
    </location>
</feature>
<evidence type="ECO:0000313" key="3">
    <source>
        <dbReference type="Proteomes" id="UP000504635"/>
    </source>
</evidence>
<dbReference type="Proteomes" id="UP000504635">
    <property type="component" value="Unplaced"/>
</dbReference>
<feature type="region of interest" description="Disordered" evidence="2">
    <location>
        <begin position="716"/>
        <end position="735"/>
    </location>
</feature>
<dbReference type="RefSeq" id="XP_030745934.1">
    <property type="nucleotide sequence ID" value="XM_030890074.1"/>
</dbReference>
<dbReference type="GeneID" id="115874792"/>
<proteinExistence type="predicted"/>
<feature type="coiled-coil region" evidence="1">
    <location>
        <begin position="9"/>
        <end position="93"/>
    </location>
</feature>
<evidence type="ECO:0000313" key="4">
    <source>
        <dbReference type="RefSeq" id="XP_030745934.1"/>
    </source>
</evidence>
<reference evidence="4" key="1">
    <citation type="submission" date="2025-08" db="UniProtKB">
        <authorList>
            <consortium name="RefSeq"/>
        </authorList>
    </citation>
    <scope>IDENTIFICATION</scope>
    <source>
        <tissue evidence="4">Gonads</tissue>
    </source>
</reference>
<dbReference type="AlphaFoldDB" id="A0A6J2X4S1"/>
<accession>A0A6J2X4S1</accession>
<dbReference type="KEGG" id="soy:115874792"/>
<evidence type="ECO:0000256" key="1">
    <source>
        <dbReference type="SAM" id="Coils"/>
    </source>
</evidence>
<feature type="compositionally biased region" description="Polar residues" evidence="2">
    <location>
        <begin position="717"/>
        <end position="735"/>
    </location>
</feature>
<feature type="region of interest" description="Disordered" evidence="2">
    <location>
        <begin position="580"/>
        <end position="612"/>
    </location>
</feature>
<name>A0A6J2X4S1_SITOR</name>
<keyword evidence="1" id="KW-0175">Coiled coil</keyword>
<feature type="region of interest" description="Disordered" evidence="2">
    <location>
        <begin position="394"/>
        <end position="451"/>
    </location>
</feature>